<accession>A0A1S7RPP3</accession>
<comment type="similarity">
    <text evidence="1">Belongs to the enoyl-CoA hydratase/isomerase family.</text>
</comment>
<dbReference type="InterPro" id="IPR029045">
    <property type="entry name" value="ClpP/crotonase-like_dom_sf"/>
</dbReference>
<evidence type="ECO:0000313" key="3">
    <source>
        <dbReference type="Proteomes" id="UP000191897"/>
    </source>
</evidence>
<dbReference type="EMBL" id="FBWC01000026">
    <property type="protein sequence ID" value="CUX55684.1"/>
    <property type="molecule type" value="Genomic_DNA"/>
</dbReference>
<protein>
    <submittedName>
        <fullName evidence="2">Enoyl-CoA hydratase</fullName>
        <ecNumber evidence="2">4.2.1.17</ecNumber>
    </submittedName>
</protein>
<dbReference type="Pfam" id="PF00378">
    <property type="entry name" value="ECH_1"/>
    <property type="match status" value="1"/>
</dbReference>
<dbReference type="Gene3D" id="1.10.12.10">
    <property type="entry name" value="Lyase 2-enoyl-coa Hydratase, Chain A, domain 2"/>
    <property type="match status" value="1"/>
</dbReference>
<dbReference type="PANTHER" id="PTHR42964:SF1">
    <property type="entry name" value="POLYKETIDE BIOSYNTHESIS ENOYL-COA HYDRATASE PKSH-RELATED"/>
    <property type="match status" value="1"/>
</dbReference>
<proteinExistence type="inferred from homology"/>
<sequence length="259" mass="27163">MTRMADELLSERRKDVLWLTLNRQEVHNALNAAMTDALAKAIRAASSDGGLRAVVITAAGDRSFCSGADLKESAGGMFLSPDGTNPIADVMRAIEACDKIVMARINGRVLAGGLGLVAACDLAYAAAHAEFGLPEVRVGLFPAMVAAKLLAKVPLGQLQEMAYLGVAISAADAERLGLVTRAAPSAELDGVVEDVLARLRQNAPGAIAAGKAALLKMRDMSSAERLAFAESVIATISGSNEAREGRLAFAEKRKPHWVE</sequence>
<keyword evidence="2" id="KW-0456">Lyase</keyword>
<dbReference type="EC" id="4.2.1.17" evidence="2"/>
<reference evidence="2 3" key="1">
    <citation type="submission" date="2016-01" db="EMBL/GenBank/DDBJ databases">
        <authorList>
            <person name="Oliw E.H."/>
        </authorList>
    </citation>
    <scope>NUCLEOTIDE SEQUENCE [LARGE SCALE GENOMIC DNA]</scope>
    <source>
        <strain evidence="2 3">Kerr 14</strain>
    </source>
</reference>
<dbReference type="GO" id="GO:0004300">
    <property type="term" value="F:enoyl-CoA hydratase activity"/>
    <property type="evidence" value="ECO:0007669"/>
    <property type="project" value="UniProtKB-EC"/>
</dbReference>
<dbReference type="PANTHER" id="PTHR42964">
    <property type="entry name" value="ENOYL-COA HYDRATASE"/>
    <property type="match status" value="1"/>
</dbReference>
<dbReference type="InterPro" id="IPR014748">
    <property type="entry name" value="Enoyl-CoA_hydra_C"/>
</dbReference>
<organism evidence="2 3">
    <name type="scientific">Agrobacterium tumefaciens str. Kerr 14</name>
    <dbReference type="NCBI Taxonomy" id="1183424"/>
    <lineage>
        <taxon>Bacteria</taxon>
        <taxon>Pseudomonadati</taxon>
        <taxon>Pseudomonadota</taxon>
        <taxon>Alphaproteobacteria</taxon>
        <taxon>Hyphomicrobiales</taxon>
        <taxon>Rhizobiaceae</taxon>
        <taxon>Rhizobium/Agrobacterium group</taxon>
        <taxon>Agrobacterium</taxon>
        <taxon>Agrobacterium tumefaciens complex</taxon>
    </lineage>
</organism>
<evidence type="ECO:0000256" key="1">
    <source>
        <dbReference type="ARBA" id="ARBA00005254"/>
    </source>
</evidence>
<dbReference type="AlphaFoldDB" id="A0A1S7RPP3"/>
<dbReference type="CDD" id="cd06558">
    <property type="entry name" value="crotonase-like"/>
    <property type="match status" value="1"/>
</dbReference>
<dbReference type="SUPFAM" id="SSF52096">
    <property type="entry name" value="ClpP/crotonase"/>
    <property type="match status" value="1"/>
</dbReference>
<dbReference type="Gene3D" id="3.90.226.10">
    <property type="entry name" value="2-enoyl-CoA Hydratase, Chain A, domain 1"/>
    <property type="match status" value="1"/>
</dbReference>
<dbReference type="InterPro" id="IPR001753">
    <property type="entry name" value="Enoyl-CoA_hydra/iso"/>
</dbReference>
<gene>
    <name evidence="2" type="ORF">AGR4C_Lc40290</name>
</gene>
<evidence type="ECO:0000313" key="2">
    <source>
        <dbReference type="EMBL" id="CUX55684.1"/>
    </source>
</evidence>
<dbReference type="Proteomes" id="UP000191897">
    <property type="component" value="Unassembled WGS sequence"/>
</dbReference>
<name>A0A1S7RPP3_AGRTU</name>
<dbReference type="InterPro" id="IPR051683">
    <property type="entry name" value="Enoyl-CoA_Hydratase/Isomerase"/>
</dbReference>